<dbReference type="EMBL" id="JANBUP010004235">
    <property type="protein sequence ID" value="KAJ2794554.1"/>
    <property type="molecule type" value="Genomic_DNA"/>
</dbReference>
<protein>
    <submittedName>
        <fullName evidence="1">Uncharacterized protein</fullName>
    </submittedName>
</protein>
<comment type="caution">
    <text evidence="1">The sequence shown here is derived from an EMBL/GenBank/DDBJ whole genome shotgun (WGS) entry which is preliminary data.</text>
</comment>
<evidence type="ECO:0000313" key="2">
    <source>
        <dbReference type="Proteomes" id="UP001140096"/>
    </source>
</evidence>
<name>A0ACC1KSI0_9FUNG</name>
<accession>A0ACC1KSI0</accession>
<dbReference type="Proteomes" id="UP001140096">
    <property type="component" value="Unassembled WGS sequence"/>
</dbReference>
<sequence length="164" mass="18175">MPVVAGSEIVLEWHHNDASDMDNVISPSHRGPCLVYMAPMESNGVGNSWFKIYEQGFNTEKNMWCTDILRENHGKLSVKIPTQINNGEYILRTEIIALHNAKVVGKAQFYPNCAQVRVTGATSGNPELYPIDLIYNATDPGILFDKKNAGSTYIIPGPPVYPPK</sequence>
<gene>
    <name evidence="1" type="ORF">H4S07_006727</name>
</gene>
<keyword evidence="2" id="KW-1185">Reference proteome</keyword>
<organism evidence="1 2">
    <name type="scientific">Coemansia furcata</name>
    <dbReference type="NCBI Taxonomy" id="417177"/>
    <lineage>
        <taxon>Eukaryota</taxon>
        <taxon>Fungi</taxon>
        <taxon>Fungi incertae sedis</taxon>
        <taxon>Zoopagomycota</taxon>
        <taxon>Kickxellomycotina</taxon>
        <taxon>Kickxellomycetes</taxon>
        <taxon>Kickxellales</taxon>
        <taxon>Kickxellaceae</taxon>
        <taxon>Coemansia</taxon>
    </lineage>
</organism>
<evidence type="ECO:0000313" key="1">
    <source>
        <dbReference type="EMBL" id="KAJ2794554.1"/>
    </source>
</evidence>
<proteinExistence type="predicted"/>
<reference evidence="1" key="1">
    <citation type="submission" date="2022-07" db="EMBL/GenBank/DDBJ databases">
        <title>Phylogenomic reconstructions and comparative analyses of Kickxellomycotina fungi.</title>
        <authorList>
            <person name="Reynolds N.K."/>
            <person name="Stajich J.E."/>
            <person name="Barry K."/>
            <person name="Grigoriev I.V."/>
            <person name="Crous P."/>
            <person name="Smith M.E."/>
        </authorList>
    </citation>
    <scope>NUCLEOTIDE SEQUENCE</scope>
    <source>
        <strain evidence="1">CBS 102833</strain>
    </source>
</reference>